<evidence type="ECO:0000256" key="5">
    <source>
        <dbReference type="ARBA" id="ARBA00034478"/>
    </source>
</evidence>
<comment type="cofactor">
    <cofactor evidence="6">
        <name>Zn(2+)</name>
        <dbReference type="ChEBI" id="CHEBI:29105"/>
    </cofactor>
    <text evidence="6">Binds 1 zinc ion per subunit.</text>
</comment>
<dbReference type="InterPro" id="IPR003726">
    <property type="entry name" value="HCY_dom"/>
</dbReference>
<dbReference type="Gene3D" id="3.20.20.330">
    <property type="entry name" value="Homocysteine-binding-like domain"/>
    <property type="match status" value="1"/>
</dbReference>
<gene>
    <name evidence="9" type="ORF">GSLYS_00016210001</name>
</gene>
<dbReference type="PIRSF" id="PIRSF037505">
    <property type="entry name" value="Betaine_HMT"/>
    <property type="match status" value="1"/>
</dbReference>
<evidence type="ECO:0000256" key="4">
    <source>
        <dbReference type="ARBA" id="ARBA00022833"/>
    </source>
</evidence>
<keyword evidence="1 7" id="KW-0489">Methyltransferase</keyword>
<dbReference type="Proteomes" id="UP001497497">
    <property type="component" value="Unassembled WGS sequence"/>
</dbReference>
<keyword evidence="4 6" id="KW-0862">Zinc</keyword>
<dbReference type="GO" id="GO:0008270">
    <property type="term" value="F:zinc ion binding"/>
    <property type="evidence" value="ECO:0007669"/>
    <property type="project" value="InterPro"/>
</dbReference>
<reference evidence="9 10" key="1">
    <citation type="submission" date="2024-04" db="EMBL/GenBank/DDBJ databases">
        <authorList>
            <consortium name="Genoscope - CEA"/>
            <person name="William W."/>
        </authorList>
    </citation>
    <scope>NUCLEOTIDE SEQUENCE [LARGE SCALE GENOMIC DNA]</scope>
</reference>
<dbReference type="PANTHER" id="PTHR46015">
    <property type="entry name" value="ZGC:172121"/>
    <property type="match status" value="1"/>
</dbReference>
<dbReference type="SUPFAM" id="SSF82282">
    <property type="entry name" value="Homocysteine S-methyltransferase"/>
    <property type="match status" value="1"/>
</dbReference>
<dbReference type="InterPro" id="IPR036589">
    <property type="entry name" value="HCY_dom_sf"/>
</dbReference>
<proteinExistence type="predicted"/>
<dbReference type="EMBL" id="CAXITT010000501">
    <property type="protein sequence ID" value="CAL1542676.1"/>
    <property type="molecule type" value="Genomic_DNA"/>
</dbReference>
<dbReference type="GO" id="GO:0008898">
    <property type="term" value="F:S-adenosylmethionine-homocysteine S-methyltransferase activity"/>
    <property type="evidence" value="ECO:0007669"/>
    <property type="project" value="TreeGrafter"/>
</dbReference>
<keyword evidence="3 6" id="KW-0479">Metal-binding</keyword>
<sequence>MSNSKRVLLLDGGTGMSLVEMGHKFIDTDPLWSAAVISTHPEDLVKLHKDFFLAGADIVLSATYQASAEGFKSRFGISDTEAFGLIRKGVELAKEARDEAEKLTGFHKFVAASVGPYGATLCDRSEYHGRYSDTMTKEELSAWHLPRLQVLVDSLPDLLAIETIPVLMEAEAILDSLRHFPHMKAWVTFQCKDGEHTAHGENIQDAVRSVVRYDNVIAVGVNCVHPSFVLSLVQNISACKLNIPIVVKPNGGIFQQDGRSGSKYNLSDHVLEWLDAGATWIGGCCHIYPADITDLRKTLENVPNIHFIQKGDGLV</sequence>
<feature type="binding site" evidence="7">
    <location>
        <position position="284"/>
    </location>
    <ligand>
        <name>Zn(2+)</name>
        <dbReference type="ChEBI" id="CHEBI:29105"/>
    </ligand>
</feature>
<evidence type="ECO:0000256" key="2">
    <source>
        <dbReference type="ARBA" id="ARBA00022679"/>
    </source>
</evidence>
<dbReference type="InterPro" id="IPR017226">
    <property type="entry name" value="BHMT-like"/>
</dbReference>
<feature type="binding site" evidence="7">
    <location>
        <position position="285"/>
    </location>
    <ligand>
        <name>Zn(2+)</name>
        <dbReference type="ChEBI" id="CHEBI:29105"/>
    </ligand>
</feature>
<feature type="domain" description="Hcy-binding" evidence="8">
    <location>
        <begin position="1"/>
        <end position="299"/>
    </location>
</feature>
<comment type="caution">
    <text evidence="9">The sequence shown here is derived from an EMBL/GenBank/DDBJ whole genome shotgun (WGS) entry which is preliminary data.</text>
</comment>
<protein>
    <recommendedName>
        <fullName evidence="8">Hcy-binding domain-containing protein</fullName>
    </recommendedName>
</protein>
<dbReference type="PROSITE" id="PS50970">
    <property type="entry name" value="HCY"/>
    <property type="match status" value="1"/>
</dbReference>
<dbReference type="GO" id="GO:0009086">
    <property type="term" value="P:methionine biosynthetic process"/>
    <property type="evidence" value="ECO:0007669"/>
    <property type="project" value="InterPro"/>
</dbReference>
<dbReference type="PANTHER" id="PTHR46015:SF1">
    <property type="entry name" value="HOMOCYSTEINE S-METHYLTRANSFERASE-LIKE ISOFORM 1"/>
    <property type="match status" value="1"/>
</dbReference>
<evidence type="ECO:0000256" key="1">
    <source>
        <dbReference type="ARBA" id="ARBA00022603"/>
    </source>
</evidence>
<evidence type="ECO:0000259" key="8">
    <source>
        <dbReference type="PROSITE" id="PS50970"/>
    </source>
</evidence>
<dbReference type="InterPro" id="IPR051486">
    <property type="entry name" value="Hcy_S-methyltransferase"/>
</dbReference>
<evidence type="ECO:0000313" key="10">
    <source>
        <dbReference type="Proteomes" id="UP001497497"/>
    </source>
</evidence>
<evidence type="ECO:0000256" key="3">
    <source>
        <dbReference type="ARBA" id="ARBA00022723"/>
    </source>
</evidence>
<keyword evidence="2 7" id="KW-0808">Transferase</keyword>
<dbReference type="Pfam" id="PF02574">
    <property type="entry name" value="S-methyl_trans"/>
    <property type="match status" value="1"/>
</dbReference>
<organism evidence="9 10">
    <name type="scientific">Lymnaea stagnalis</name>
    <name type="common">Great pond snail</name>
    <name type="synonym">Helix stagnalis</name>
    <dbReference type="NCBI Taxonomy" id="6523"/>
    <lineage>
        <taxon>Eukaryota</taxon>
        <taxon>Metazoa</taxon>
        <taxon>Spiralia</taxon>
        <taxon>Lophotrochozoa</taxon>
        <taxon>Mollusca</taxon>
        <taxon>Gastropoda</taxon>
        <taxon>Heterobranchia</taxon>
        <taxon>Euthyneura</taxon>
        <taxon>Panpulmonata</taxon>
        <taxon>Hygrophila</taxon>
        <taxon>Lymnaeoidea</taxon>
        <taxon>Lymnaeidae</taxon>
        <taxon>Lymnaea</taxon>
    </lineage>
</organism>
<feature type="binding site" evidence="6 7">
    <location>
        <position position="223"/>
    </location>
    <ligand>
        <name>Zn(2+)</name>
        <dbReference type="ChEBI" id="CHEBI:29105"/>
    </ligand>
</feature>
<name>A0AAV2I7C3_LYMST</name>
<dbReference type="NCBIfam" id="NF007020">
    <property type="entry name" value="PRK09485.1"/>
    <property type="match status" value="1"/>
</dbReference>
<keyword evidence="10" id="KW-1185">Reference proteome</keyword>
<evidence type="ECO:0000256" key="7">
    <source>
        <dbReference type="PROSITE-ProRule" id="PRU00333"/>
    </source>
</evidence>
<comment type="pathway">
    <text evidence="5">Amino-acid biosynthesis; L-methionine biosynthesis via de novo pathway.</text>
</comment>
<dbReference type="GO" id="GO:0033528">
    <property type="term" value="P:S-methylmethionine cycle"/>
    <property type="evidence" value="ECO:0007669"/>
    <property type="project" value="TreeGrafter"/>
</dbReference>
<accession>A0AAV2I7C3</accession>
<evidence type="ECO:0000256" key="6">
    <source>
        <dbReference type="PIRSR" id="PIRSR037505-2"/>
    </source>
</evidence>
<dbReference type="GO" id="GO:0032259">
    <property type="term" value="P:methylation"/>
    <property type="evidence" value="ECO:0007669"/>
    <property type="project" value="UniProtKB-KW"/>
</dbReference>
<dbReference type="AlphaFoldDB" id="A0AAV2I7C3"/>
<evidence type="ECO:0000313" key="9">
    <source>
        <dbReference type="EMBL" id="CAL1542676.1"/>
    </source>
</evidence>